<dbReference type="Pfam" id="PF05462">
    <property type="entry name" value="Dicty_CAR"/>
    <property type="match status" value="1"/>
</dbReference>
<evidence type="ECO:0000313" key="8">
    <source>
        <dbReference type="EMBL" id="KAJ5404114.1"/>
    </source>
</evidence>
<dbReference type="AlphaFoldDB" id="A0A9X0BC01"/>
<dbReference type="Proteomes" id="UP001147747">
    <property type="component" value="Unassembled WGS sequence"/>
</dbReference>
<evidence type="ECO:0000256" key="6">
    <source>
        <dbReference type="SAM" id="Phobius"/>
    </source>
</evidence>
<feature type="region of interest" description="Disordered" evidence="5">
    <location>
        <begin position="308"/>
        <end position="355"/>
    </location>
</feature>
<dbReference type="Gene3D" id="1.20.1070.10">
    <property type="entry name" value="Rhodopsin 7-helix transmembrane proteins"/>
    <property type="match status" value="1"/>
</dbReference>
<accession>A0A9X0BC01</accession>
<dbReference type="GO" id="GO:0007189">
    <property type="term" value="P:adenylate cyclase-activating G protein-coupled receptor signaling pathway"/>
    <property type="evidence" value="ECO:0007669"/>
    <property type="project" value="TreeGrafter"/>
</dbReference>
<evidence type="ECO:0000256" key="5">
    <source>
        <dbReference type="SAM" id="MobiDB-lite"/>
    </source>
</evidence>
<organism evidence="8 9">
    <name type="scientific">Penicillium cosmopolitanum</name>
    <dbReference type="NCBI Taxonomy" id="1131564"/>
    <lineage>
        <taxon>Eukaryota</taxon>
        <taxon>Fungi</taxon>
        <taxon>Dikarya</taxon>
        <taxon>Ascomycota</taxon>
        <taxon>Pezizomycotina</taxon>
        <taxon>Eurotiomycetes</taxon>
        <taxon>Eurotiomycetidae</taxon>
        <taxon>Eurotiales</taxon>
        <taxon>Aspergillaceae</taxon>
        <taxon>Penicillium</taxon>
    </lineage>
</organism>
<feature type="transmembrane region" description="Helical" evidence="6">
    <location>
        <begin position="93"/>
        <end position="111"/>
    </location>
</feature>
<name>A0A9X0BC01_9EURO</name>
<feature type="transmembrane region" description="Helical" evidence="6">
    <location>
        <begin position="123"/>
        <end position="141"/>
    </location>
</feature>
<proteinExistence type="predicted"/>
<dbReference type="PANTHER" id="PTHR23112:SF0">
    <property type="entry name" value="TRANSMEMBRANE PROTEIN 116"/>
    <property type="match status" value="1"/>
</dbReference>
<feature type="transmembrane region" description="Helical" evidence="6">
    <location>
        <begin position="47"/>
        <end position="65"/>
    </location>
</feature>
<evidence type="ECO:0000256" key="3">
    <source>
        <dbReference type="ARBA" id="ARBA00022989"/>
    </source>
</evidence>
<feature type="transmembrane region" description="Helical" evidence="6">
    <location>
        <begin position="440"/>
        <end position="459"/>
    </location>
</feature>
<evidence type="ECO:0000256" key="4">
    <source>
        <dbReference type="ARBA" id="ARBA00023136"/>
    </source>
</evidence>
<reference evidence="8" key="2">
    <citation type="journal article" date="2023" name="IMA Fungus">
        <title>Comparative genomic study of the Penicillium genus elucidates a diverse pangenome and 15 lateral gene transfer events.</title>
        <authorList>
            <person name="Petersen C."/>
            <person name="Sorensen T."/>
            <person name="Nielsen M.R."/>
            <person name="Sondergaard T.E."/>
            <person name="Sorensen J.L."/>
            <person name="Fitzpatrick D.A."/>
            <person name="Frisvad J.C."/>
            <person name="Nielsen K.L."/>
        </authorList>
    </citation>
    <scope>NUCLEOTIDE SEQUENCE</scope>
    <source>
        <strain evidence="8">IBT 29677</strain>
    </source>
</reference>
<evidence type="ECO:0000259" key="7">
    <source>
        <dbReference type="PROSITE" id="PS50261"/>
    </source>
</evidence>
<dbReference type="PROSITE" id="PS50261">
    <property type="entry name" value="G_PROTEIN_RECEP_F2_4"/>
    <property type="match status" value="1"/>
</dbReference>
<dbReference type="EMBL" id="JAPZBU010000005">
    <property type="protein sequence ID" value="KAJ5404114.1"/>
    <property type="molecule type" value="Genomic_DNA"/>
</dbReference>
<dbReference type="InterPro" id="IPR017981">
    <property type="entry name" value="GPCR_2-like_7TM"/>
</dbReference>
<comment type="subcellular location">
    <subcellularLocation>
        <location evidence="1">Membrane</location>
        <topology evidence="1">Multi-pass membrane protein</topology>
    </subcellularLocation>
</comment>
<reference evidence="8" key="1">
    <citation type="submission" date="2022-12" db="EMBL/GenBank/DDBJ databases">
        <authorList>
            <person name="Petersen C."/>
        </authorList>
    </citation>
    <scope>NUCLEOTIDE SEQUENCE</scope>
    <source>
        <strain evidence="8">IBT 29677</strain>
    </source>
</reference>
<feature type="transmembrane region" description="Helical" evidence="6">
    <location>
        <begin position="165"/>
        <end position="187"/>
    </location>
</feature>
<keyword evidence="3 6" id="KW-1133">Transmembrane helix</keyword>
<evidence type="ECO:0000256" key="2">
    <source>
        <dbReference type="ARBA" id="ARBA00022692"/>
    </source>
</evidence>
<feature type="domain" description="G-protein coupled receptors family 2 profile 2" evidence="7">
    <location>
        <begin position="12"/>
        <end position="198"/>
    </location>
</feature>
<keyword evidence="4 6" id="KW-0472">Membrane</keyword>
<keyword evidence="2 6" id="KW-0812">Transmembrane</keyword>
<keyword evidence="9" id="KW-1185">Reference proteome</keyword>
<feature type="transmembrane region" description="Helical" evidence="6">
    <location>
        <begin position="20"/>
        <end position="40"/>
    </location>
</feature>
<keyword evidence="8" id="KW-0675">Receptor</keyword>
<feature type="transmembrane region" description="Helical" evidence="6">
    <location>
        <begin position="399"/>
        <end position="420"/>
    </location>
</feature>
<evidence type="ECO:0000313" key="9">
    <source>
        <dbReference type="Proteomes" id="UP001147747"/>
    </source>
</evidence>
<evidence type="ECO:0000256" key="1">
    <source>
        <dbReference type="ARBA" id="ARBA00004141"/>
    </source>
</evidence>
<dbReference type="PANTHER" id="PTHR23112">
    <property type="entry name" value="G PROTEIN-COUPLED RECEPTOR 157-RELATED"/>
    <property type="match status" value="1"/>
</dbReference>
<dbReference type="GO" id="GO:0007166">
    <property type="term" value="P:cell surface receptor signaling pathway"/>
    <property type="evidence" value="ECO:0007669"/>
    <property type="project" value="InterPro"/>
</dbReference>
<comment type="caution">
    <text evidence="8">The sequence shown here is derived from an EMBL/GenBank/DDBJ whole genome shotgun (WGS) entry which is preliminary data.</text>
</comment>
<dbReference type="SUPFAM" id="SSF81321">
    <property type="entry name" value="Family A G protein-coupled receptor-like"/>
    <property type="match status" value="1"/>
</dbReference>
<dbReference type="OrthoDB" id="18453at2759"/>
<dbReference type="GeneID" id="81367602"/>
<dbReference type="RefSeq" id="XP_056491356.1">
    <property type="nucleotide sequence ID" value="XM_056628622.1"/>
</dbReference>
<dbReference type="GO" id="GO:0005886">
    <property type="term" value="C:plasma membrane"/>
    <property type="evidence" value="ECO:0007669"/>
    <property type="project" value="TreeGrafter"/>
</dbReference>
<sequence length="480" mass="53731">MAGPSEEQLFAISVTERTCSAISITGTFVIVATFIGSRAFRKPINRLVFYASWGNLMANIATLISQDGIHAGLGSHLCQIQAFLIQWFMPADALWTFAMACNVYLTFFHKYDSEQLRQIEWKYLLFCYGLPLIPAFVYFFIKTEALGRVYGSAILWCWVSTQWDWLRIATFYGPVWLVIMLTFAIYIRAGSVIYQKRRQFRHLGNSDSLDSETQADSSPLVKAKLSAFQPIQGIHGIQVTSEIAYSVPDERPSLTEANANANANTNAHAHTHTHTHTKALHLHSYSHSHSNPRSYNVTSNYSPEYSVTIRGGRSLSDPGTFQEERSGSIPSPSVRPASFQLVPGPRPGPAPLQAGTGARASIGVGAYTSHLERPETLSTRRRSSAGENTSRAAWAYTKYAMLFFIALLVTWVPSTLNRVYAFARPNDFSFGLNFASSFVLPLQGFWNSVIYVSISWPAFKTIWRNFKFRARPPAVEMVSR</sequence>
<gene>
    <name evidence="8" type="ORF">N7509_003985</name>
</gene>
<dbReference type="GO" id="GO:0004930">
    <property type="term" value="F:G protein-coupled receptor activity"/>
    <property type="evidence" value="ECO:0007669"/>
    <property type="project" value="TreeGrafter"/>
</dbReference>
<protein>
    <submittedName>
        <fullName evidence="8">cAMP receptor-like protein</fullName>
    </submittedName>
</protein>